<dbReference type="Gene3D" id="3.40.50.300">
    <property type="entry name" value="P-loop containing nucleotide triphosphate hydrolases"/>
    <property type="match status" value="2"/>
</dbReference>
<dbReference type="EMBL" id="JAIHOM010000115">
    <property type="protein sequence ID" value="MCW6038185.1"/>
    <property type="molecule type" value="Genomic_DNA"/>
</dbReference>
<dbReference type="PANTHER" id="PTHR14136">
    <property type="entry name" value="BTB_POZ DOMAIN-CONTAINING PROTEIN KCTD9"/>
    <property type="match status" value="1"/>
</dbReference>
<dbReference type="PANTHER" id="PTHR14136:SF17">
    <property type="entry name" value="BTB_POZ DOMAIN-CONTAINING PROTEIN KCTD9"/>
    <property type="match status" value="1"/>
</dbReference>
<dbReference type="InterPro" id="IPR011528">
    <property type="entry name" value="NERD"/>
</dbReference>
<sequence>MRDHAFSLPSSQRGHFITTEPLESRGEAGEKLVWEVIQTAFQDRPCLAYWRYPIFSGQENYRQEPDILIVDLELGLIVIEVKSINIQQIVNISGHQWHYQNFYTNFGNPYQQAEAHVFALLNYCDREPKLKHQLTTRAMLALPYIPQAQWQQRGFANLPSSPPILFQNDLIEPASLIPKIQAVLPLTQTTNTQATKLTHSNWKLLLSIIAGTPLYCKPTYPNKTHTINRGQIIKTLRQQIHELDLEQERIAKQIPPGCQRIRGIAGSGKTAILCQKAAHIHLKYPQWRIAFVFFSRSLYQPILKQIDQWLRYFSQNQVSYDPKNRNLQILHGWGSKQQPGFYRLLCQAVGIQPLTANQTQSLNPNEALGEACLKLLQQAAIPTLFDAILIDEGQDLVVDSPKFEDKQPFYWLAYQALRPVDSSNPEQRRLIWGYDETQSLESLSFPSASEVLGESLGHLVTGEYEGGIKKSEILRKSYRTPHLIITTAQALAMGFRRSQGLLTGSRHLEEWQALGYDIEAHHPPYLTLHRPPSHSPNPLPSLWPESYIKFNTYPTRQEELSRLAQHILHNLRYEGLRPSPDILVIILGTFFQARQLEKQVAQFLLNQGIDIYLPSTSDCNQIEVNRATYQPNKFWCDGAVTVSRIHRAKGHEAEMVYVVGLDQVAQQDHNIKLRNQLLVAFTRSRAWLNISGIGAYPLYRELRQILQNGDRFTLNLQHPPQREIHITDVGEILKRYATGGRNFRNANLPGAELAGFCLKNANFIGANLRYANLQGANLEGVKFMAADLTGANFQGANLRKAKLMGAIIEGVNFNDADLSLTDGLEELES</sequence>
<evidence type="ECO:0000259" key="1">
    <source>
        <dbReference type="Pfam" id="PF08378"/>
    </source>
</evidence>
<evidence type="ECO:0000313" key="4">
    <source>
        <dbReference type="Proteomes" id="UP001526426"/>
    </source>
</evidence>
<dbReference type="Pfam" id="PF00805">
    <property type="entry name" value="Pentapeptide"/>
    <property type="match status" value="1"/>
</dbReference>
<gene>
    <name evidence="3" type="ORF">K4A83_18185</name>
</gene>
<dbReference type="SUPFAM" id="SSF141571">
    <property type="entry name" value="Pentapeptide repeat-like"/>
    <property type="match status" value="1"/>
</dbReference>
<protein>
    <submittedName>
        <fullName evidence="3">Pentapeptide repeat-containing protein</fullName>
    </submittedName>
</protein>
<evidence type="ECO:0000259" key="2">
    <source>
        <dbReference type="Pfam" id="PF13538"/>
    </source>
</evidence>
<reference evidence="3 4" key="1">
    <citation type="submission" date="2021-08" db="EMBL/GenBank/DDBJ databases">
        <title>Draft genome sequence of Spirulina subsalsa with high tolerance to salinity and hype-accumulation of phycocyanin.</title>
        <authorList>
            <person name="Pei H."/>
            <person name="Jiang L."/>
        </authorList>
    </citation>
    <scope>NUCLEOTIDE SEQUENCE [LARGE SCALE GENOMIC DNA]</scope>
    <source>
        <strain evidence="3 4">FACHB-351</strain>
    </source>
</reference>
<feature type="domain" description="UvrD-like helicase C-terminal" evidence="2">
    <location>
        <begin position="640"/>
        <end position="690"/>
    </location>
</feature>
<dbReference type="InterPro" id="IPR051082">
    <property type="entry name" value="Pentapeptide-BTB/POZ_domain"/>
</dbReference>
<keyword evidence="4" id="KW-1185">Reference proteome</keyword>
<evidence type="ECO:0000313" key="3">
    <source>
        <dbReference type="EMBL" id="MCW6038185.1"/>
    </source>
</evidence>
<dbReference type="Gene3D" id="2.160.20.80">
    <property type="entry name" value="E3 ubiquitin-protein ligase SopA"/>
    <property type="match status" value="1"/>
</dbReference>
<dbReference type="InterPro" id="IPR027417">
    <property type="entry name" value="P-loop_NTPase"/>
</dbReference>
<dbReference type="Pfam" id="PF13538">
    <property type="entry name" value="UvrD_C_2"/>
    <property type="match status" value="1"/>
</dbReference>
<organism evidence="3 4">
    <name type="scientific">Spirulina subsalsa FACHB-351</name>
    <dbReference type="NCBI Taxonomy" id="234711"/>
    <lineage>
        <taxon>Bacteria</taxon>
        <taxon>Bacillati</taxon>
        <taxon>Cyanobacteriota</taxon>
        <taxon>Cyanophyceae</taxon>
        <taxon>Spirulinales</taxon>
        <taxon>Spirulinaceae</taxon>
        <taxon>Spirulina</taxon>
    </lineage>
</organism>
<dbReference type="Proteomes" id="UP001526426">
    <property type="component" value="Unassembled WGS sequence"/>
</dbReference>
<name>A0ABT3LB21_9CYAN</name>
<dbReference type="InterPro" id="IPR001646">
    <property type="entry name" value="5peptide_repeat"/>
</dbReference>
<dbReference type="Pfam" id="PF08378">
    <property type="entry name" value="NERD"/>
    <property type="match status" value="1"/>
</dbReference>
<feature type="domain" description="NERD" evidence="1">
    <location>
        <begin position="25"/>
        <end position="127"/>
    </location>
</feature>
<dbReference type="SUPFAM" id="SSF52540">
    <property type="entry name" value="P-loop containing nucleoside triphosphate hydrolases"/>
    <property type="match status" value="1"/>
</dbReference>
<proteinExistence type="predicted"/>
<dbReference type="RefSeq" id="WP_265266086.1">
    <property type="nucleotide sequence ID" value="NZ_JAIHOM010000115.1"/>
</dbReference>
<comment type="caution">
    <text evidence="3">The sequence shown here is derived from an EMBL/GenBank/DDBJ whole genome shotgun (WGS) entry which is preliminary data.</text>
</comment>
<accession>A0ABT3LB21</accession>
<dbReference type="InterPro" id="IPR027785">
    <property type="entry name" value="UvrD-like_helicase_C"/>
</dbReference>